<keyword evidence="3" id="KW-1185">Reference proteome</keyword>
<sequence length="303" mass="35425">MSEKYYTKIEKIRRIKYPHLNTYGNSPTSLGVHLTQKLSKNTSRENKIKVEDIIREGVLFKKAHHMENYVKNRIKKLSNHQSSFPSAVPLTNLILKNCNKKCSFRNTSAIRKKNFSKNNLVPLSSDVSRIRPKSTYSTRNRPKSCTRKFQRSQTKFSVTRRALSRNKLNRTAYQDFKANKIKAGKSIDCQQKISKKIMQRSLRGTKNKMFHRGQEDSISTIPQKPQRIVLTLQNYCGKGPMKCYREDFKIDFKLNIEAIKAMKQRDQSQQIHKNKNSTLISEDFSIDSDVEPKIEIKSRYEKK</sequence>
<evidence type="ECO:0000256" key="1">
    <source>
        <dbReference type="SAM" id="MobiDB-lite"/>
    </source>
</evidence>
<protein>
    <submittedName>
        <fullName evidence="2">Uncharacterized protein</fullName>
    </submittedName>
</protein>
<name>A0AAD1UV02_EUPCR</name>
<feature type="region of interest" description="Disordered" evidence="1">
    <location>
        <begin position="132"/>
        <end position="151"/>
    </location>
</feature>
<reference evidence="2" key="1">
    <citation type="submission" date="2023-07" db="EMBL/GenBank/DDBJ databases">
        <authorList>
            <consortium name="AG Swart"/>
            <person name="Singh M."/>
            <person name="Singh A."/>
            <person name="Seah K."/>
            <person name="Emmerich C."/>
        </authorList>
    </citation>
    <scope>NUCLEOTIDE SEQUENCE</scope>
    <source>
        <strain evidence="2">DP1</strain>
    </source>
</reference>
<dbReference type="EMBL" id="CAMPGE010013830">
    <property type="protein sequence ID" value="CAI2372540.1"/>
    <property type="molecule type" value="Genomic_DNA"/>
</dbReference>
<feature type="compositionally biased region" description="Basic residues" evidence="1">
    <location>
        <begin position="140"/>
        <end position="150"/>
    </location>
</feature>
<gene>
    <name evidence="2" type="ORF">ECRASSUSDP1_LOCUS13871</name>
</gene>
<comment type="caution">
    <text evidence="2">The sequence shown here is derived from an EMBL/GenBank/DDBJ whole genome shotgun (WGS) entry which is preliminary data.</text>
</comment>
<evidence type="ECO:0000313" key="3">
    <source>
        <dbReference type="Proteomes" id="UP001295684"/>
    </source>
</evidence>
<evidence type="ECO:0000313" key="2">
    <source>
        <dbReference type="EMBL" id="CAI2372540.1"/>
    </source>
</evidence>
<dbReference type="AlphaFoldDB" id="A0AAD1UV02"/>
<dbReference type="Proteomes" id="UP001295684">
    <property type="component" value="Unassembled WGS sequence"/>
</dbReference>
<accession>A0AAD1UV02</accession>
<organism evidence="2 3">
    <name type="scientific">Euplotes crassus</name>
    <dbReference type="NCBI Taxonomy" id="5936"/>
    <lineage>
        <taxon>Eukaryota</taxon>
        <taxon>Sar</taxon>
        <taxon>Alveolata</taxon>
        <taxon>Ciliophora</taxon>
        <taxon>Intramacronucleata</taxon>
        <taxon>Spirotrichea</taxon>
        <taxon>Hypotrichia</taxon>
        <taxon>Euplotida</taxon>
        <taxon>Euplotidae</taxon>
        <taxon>Moneuplotes</taxon>
    </lineage>
</organism>
<proteinExistence type="predicted"/>